<proteinExistence type="inferred from homology"/>
<dbReference type="OrthoDB" id="9772924at2"/>
<organism evidence="6 7">
    <name type="scientific">Hymenobacter metallicola</name>
    <dbReference type="NCBI Taxonomy" id="2563114"/>
    <lineage>
        <taxon>Bacteria</taxon>
        <taxon>Pseudomonadati</taxon>
        <taxon>Bacteroidota</taxon>
        <taxon>Cytophagia</taxon>
        <taxon>Cytophagales</taxon>
        <taxon>Hymenobacteraceae</taxon>
        <taxon>Hymenobacter</taxon>
    </lineage>
</organism>
<dbReference type="PROSITE" id="PS51257">
    <property type="entry name" value="PROKAR_LIPOPROTEIN"/>
    <property type="match status" value="1"/>
</dbReference>
<dbReference type="Gene3D" id="3.10.105.10">
    <property type="entry name" value="Dipeptide-binding Protein, Domain 3"/>
    <property type="match status" value="1"/>
</dbReference>
<dbReference type="AlphaFoldDB" id="A0A4Z0QBA7"/>
<protein>
    <submittedName>
        <fullName evidence="6">ABC transporter substrate-binding protein</fullName>
    </submittedName>
</protein>
<dbReference type="Proteomes" id="UP000298471">
    <property type="component" value="Unassembled WGS sequence"/>
</dbReference>
<evidence type="ECO:0000256" key="3">
    <source>
        <dbReference type="ARBA" id="ARBA00022729"/>
    </source>
</evidence>
<dbReference type="PIRSF" id="PIRSF002741">
    <property type="entry name" value="MppA"/>
    <property type="match status" value="1"/>
</dbReference>
<evidence type="ECO:0000313" key="7">
    <source>
        <dbReference type="Proteomes" id="UP000298471"/>
    </source>
</evidence>
<dbReference type="EMBL" id="SRMB01000002">
    <property type="protein sequence ID" value="TGE27005.1"/>
    <property type="molecule type" value="Genomic_DNA"/>
</dbReference>
<feature type="signal peptide" evidence="4">
    <location>
        <begin position="1"/>
        <end position="18"/>
    </location>
</feature>
<keyword evidence="2" id="KW-0813">Transport</keyword>
<evidence type="ECO:0000313" key="6">
    <source>
        <dbReference type="EMBL" id="TGE27005.1"/>
    </source>
</evidence>
<dbReference type="InterPro" id="IPR000914">
    <property type="entry name" value="SBP_5_dom"/>
</dbReference>
<dbReference type="PANTHER" id="PTHR30290">
    <property type="entry name" value="PERIPLASMIC BINDING COMPONENT OF ABC TRANSPORTER"/>
    <property type="match status" value="1"/>
</dbReference>
<dbReference type="GO" id="GO:1904680">
    <property type="term" value="F:peptide transmembrane transporter activity"/>
    <property type="evidence" value="ECO:0007669"/>
    <property type="project" value="TreeGrafter"/>
</dbReference>
<dbReference type="Gene3D" id="3.40.190.10">
    <property type="entry name" value="Periplasmic binding protein-like II"/>
    <property type="match status" value="1"/>
</dbReference>
<reference evidence="6 7" key="1">
    <citation type="submission" date="2019-04" db="EMBL/GenBank/DDBJ databases">
        <authorList>
            <person name="Feng G."/>
            <person name="Zhang J."/>
            <person name="Zhu H."/>
        </authorList>
    </citation>
    <scope>NUCLEOTIDE SEQUENCE [LARGE SCALE GENOMIC DNA]</scope>
    <source>
        <strain evidence="6 7">9PBR-1</strain>
    </source>
</reference>
<dbReference type="InterPro" id="IPR030678">
    <property type="entry name" value="Peptide/Ni-bd"/>
</dbReference>
<comment type="caution">
    <text evidence="6">The sequence shown here is derived from an EMBL/GenBank/DDBJ whole genome shotgun (WGS) entry which is preliminary data.</text>
</comment>
<dbReference type="PANTHER" id="PTHR30290:SF9">
    <property type="entry name" value="OLIGOPEPTIDE-BINDING PROTEIN APPA"/>
    <property type="match status" value="1"/>
</dbReference>
<dbReference type="SUPFAM" id="SSF53850">
    <property type="entry name" value="Periplasmic binding protein-like II"/>
    <property type="match status" value="1"/>
</dbReference>
<feature type="chain" id="PRO_5021300293" evidence="4">
    <location>
        <begin position="19"/>
        <end position="579"/>
    </location>
</feature>
<keyword evidence="3 4" id="KW-0732">Signal</keyword>
<dbReference type="GO" id="GO:0043190">
    <property type="term" value="C:ATP-binding cassette (ABC) transporter complex"/>
    <property type="evidence" value="ECO:0007669"/>
    <property type="project" value="InterPro"/>
</dbReference>
<dbReference type="GO" id="GO:0030288">
    <property type="term" value="C:outer membrane-bounded periplasmic space"/>
    <property type="evidence" value="ECO:0007669"/>
    <property type="project" value="UniProtKB-ARBA"/>
</dbReference>
<evidence type="ECO:0000256" key="2">
    <source>
        <dbReference type="ARBA" id="ARBA00022448"/>
    </source>
</evidence>
<keyword evidence="7" id="KW-1185">Reference proteome</keyword>
<sequence>MKQLLFGFLVVMSSVLGACSSPQQKSASPIRIRWERDPENLDPLILPNENALEAANLLYSSLLFVDPSKQQFTPCLAEALPSVQLKDSLTLLTYRIRREAVWDNGKPVLAQDVAFTLKVMNCPGLPIESNQSQWGFIKDIQLDAQDPRRFTLICAGRSPEYKWSSGDYIILPEYPLDPQGQLRPFSLASLRADTAGDRHTPAIKAFVTRYKQAQLDHHPERLPGCGPYVLEAWEPGRYLTFKRKPTWWADALRSEFLPLQAYPQKLDYQIIPDVATAVLALRRGDIDVYPMMPAREFQHLRQDSTNQPALSFYTADSYKMITACFNTKQAIVRDKLTRQALSLLFDVPALIEATQLGMAYPSAGLISPKLGPLYNDSLPLPAYNPTAATALLRQAGWQRQPSGGWSRRSTDGQVQKLALTLSYRTTDPAFETIALQLRTAGSKLGIPVQPQPLESSVFWDRLRSGTVDMYLFTITGNPFVYNFAPILHTQSIGSGNYTGFGTAASDQLIEAIAAEEQPRRQAQLLRRLQRILHEEKPLTVLFFLRSRLAASSRLTNLQVSGLRPGYSATAIQTKSAPVQ</sequence>
<evidence type="ECO:0000256" key="1">
    <source>
        <dbReference type="ARBA" id="ARBA00005695"/>
    </source>
</evidence>
<name>A0A4Z0QBA7_9BACT</name>
<comment type="similarity">
    <text evidence="1">Belongs to the bacterial solute-binding protein 5 family.</text>
</comment>
<dbReference type="InterPro" id="IPR039424">
    <property type="entry name" value="SBP_5"/>
</dbReference>
<evidence type="ECO:0000259" key="5">
    <source>
        <dbReference type="Pfam" id="PF00496"/>
    </source>
</evidence>
<gene>
    <name evidence="6" type="ORF">E5K02_11405</name>
</gene>
<feature type="domain" description="Solute-binding protein family 5" evidence="5">
    <location>
        <begin position="72"/>
        <end position="478"/>
    </location>
</feature>
<dbReference type="GO" id="GO:0015833">
    <property type="term" value="P:peptide transport"/>
    <property type="evidence" value="ECO:0007669"/>
    <property type="project" value="TreeGrafter"/>
</dbReference>
<dbReference type="Pfam" id="PF00496">
    <property type="entry name" value="SBP_bac_5"/>
    <property type="match status" value="1"/>
</dbReference>
<dbReference type="RefSeq" id="WP_135394932.1">
    <property type="nucleotide sequence ID" value="NZ_SRMB01000002.1"/>
</dbReference>
<evidence type="ECO:0000256" key="4">
    <source>
        <dbReference type="SAM" id="SignalP"/>
    </source>
</evidence>
<accession>A0A4Z0QBA7</accession>